<dbReference type="Proteomes" id="UP000484885">
    <property type="component" value="Unassembled WGS sequence"/>
</dbReference>
<evidence type="ECO:0000313" key="2">
    <source>
        <dbReference type="Proteomes" id="UP000484885"/>
    </source>
</evidence>
<reference evidence="1 2" key="1">
    <citation type="submission" date="2020-02" db="EMBL/GenBank/DDBJ databases">
        <authorList>
            <person name="Zhang X.-Y."/>
        </authorList>
    </citation>
    <scope>NUCLEOTIDE SEQUENCE [LARGE SCALE GENOMIC DNA]</scope>
    <source>
        <strain evidence="1 2">C33</strain>
    </source>
</reference>
<organism evidence="1 2">
    <name type="scientific">Wenzhouxiangella limi</name>
    <dbReference type="NCBI Taxonomy" id="2707351"/>
    <lineage>
        <taxon>Bacteria</taxon>
        <taxon>Pseudomonadati</taxon>
        <taxon>Pseudomonadota</taxon>
        <taxon>Gammaproteobacteria</taxon>
        <taxon>Chromatiales</taxon>
        <taxon>Wenzhouxiangellaceae</taxon>
        <taxon>Wenzhouxiangella</taxon>
    </lineage>
</organism>
<keyword evidence="2" id="KW-1185">Reference proteome</keyword>
<sequence length="304" mass="33299">MSEGCDVAVSPGDGLELDPTRRFAVVSSAGVVSSALMRQAREVCVFSAGPLSAVAAEWFWDGGWMSGFRARVRAMACSVLDEKSGAPVDRALQRLTPWQPAVSLVSSVFKADRFLDHFLDNCAGLTGYREMEHWLVRPGSPGDEHGVLLAHARSWPGAVYLNLAQDPGLYATWNLACCLARGRYLSNANVDDRRHPQQVRRLRSALDERPGVDLASAALRVTAVDNQDWDDWADGRVFFAEYSETEYSGPDLVREVGGTPASVQYPALHAAVATGLAWLARFFQRGAVRPLGRLGVLAALRRWR</sequence>
<dbReference type="SUPFAM" id="SSF53448">
    <property type="entry name" value="Nucleotide-diphospho-sugar transferases"/>
    <property type="match status" value="1"/>
</dbReference>
<dbReference type="RefSeq" id="WP_164210701.1">
    <property type="nucleotide sequence ID" value="NZ_JAAGSC010000039.1"/>
</dbReference>
<accession>A0A845UYH2</accession>
<proteinExistence type="predicted"/>
<comment type="caution">
    <text evidence="1">The sequence shown here is derived from an EMBL/GenBank/DDBJ whole genome shotgun (WGS) entry which is preliminary data.</text>
</comment>
<dbReference type="InterPro" id="IPR029044">
    <property type="entry name" value="Nucleotide-diphossugar_trans"/>
</dbReference>
<name>A0A845UYH2_9GAMM</name>
<protein>
    <submittedName>
        <fullName evidence="1">Uncharacterized protein</fullName>
    </submittedName>
</protein>
<dbReference type="AlphaFoldDB" id="A0A845UYH2"/>
<dbReference type="EMBL" id="JAAGSC010000039">
    <property type="protein sequence ID" value="NDY95302.1"/>
    <property type="molecule type" value="Genomic_DNA"/>
</dbReference>
<gene>
    <name evidence="1" type="ORF">G3I74_06125</name>
</gene>
<dbReference type="Gene3D" id="3.90.550.10">
    <property type="entry name" value="Spore Coat Polysaccharide Biosynthesis Protein SpsA, Chain A"/>
    <property type="match status" value="1"/>
</dbReference>
<evidence type="ECO:0000313" key="1">
    <source>
        <dbReference type="EMBL" id="NDY95302.1"/>
    </source>
</evidence>